<evidence type="ECO:0000259" key="3">
    <source>
        <dbReference type="Pfam" id="PF13349"/>
    </source>
</evidence>
<dbReference type="Pfam" id="PF13349">
    <property type="entry name" value="DUF4097"/>
    <property type="match status" value="1"/>
</dbReference>
<comment type="caution">
    <text evidence="4">The sequence shown here is derived from an EMBL/GenBank/DDBJ whole genome shotgun (WGS) entry which is preliminary data.</text>
</comment>
<dbReference type="RefSeq" id="WP_147113579.1">
    <property type="nucleotide sequence ID" value="NZ_BJVJ01000076.1"/>
</dbReference>
<gene>
    <name evidence="4" type="ORF">PSU4_50930</name>
</gene>
<feature type="signal peptide" evidence="2">
    <location>
        <begin position="1"/>
        <end position="22"/>
    </location>
</feature>
<protein>
    <submittedName>
        <fullName evidence="4">Lipoprotein</fullName>
    </submittedName>
</protein>
<evidence type="ECO:0000256" key="2">
    <source>
        <dbReference type="SAM" id="SignalP"/>
    </source>
</evidence>
<dbReference type="PROSITE" id="PS51257">
    <property type="entry name" value="PROKAR_LIPOPROTEIN"/>
    <property type="match status" value="1"/>
</dbReference>
<keyword evidence="4" id="KW-0449">Lipoprotein</keyword>
<feature type="compositionally biased region" description="Gly residues" evidence="1">
    <location>
        <begin position="27"/>
        <end position="38"/>
    </location>
</feature>
<sequence length="240" mass="23816">MRRSRLLPIVLFALVIAGCGNAQFTGSGSGSGSGGDGAPGETSTQRHDVAVSRVEVDSDAGTLEVRAGADGSATVERTLRWTGDREPVVTETVQGTTLTLTVRCPGRGPDRCEAGLVVTVPAAAAVRARLQTGDVTVTGLSGDQDLSSQAGDVRGEKLGAAEVTAETSAGGVDLAFATAPRTVDARSSAGSVSVTVPGGPYAVTAESSVGGAEVTVPTDPGAPSRITARSSVGEVTVAPA</sequence>
<reference evidence="4 5" key="1">
    <citation type="submission" date="2019-07" db="EMBL/GenBank/DDBJ databases">
        <title>Whole genome shotgun sequence of Pseudonocardia sulfidoxydans NBRC 16205.</title>
        <authorList>
            <person name="Hosoyama A."/>
            <person name="Uohara A."/>
            <person name="Ohji S."/>
            <person name="Ichikawa N."/>
        </authorList>
    </citation>
    <scope>NUCLEOTIDE SEQUENCE [LARGE SCALE GENOMIC DNA]</scope>
    <source>
        <strain evidence="4 5">NBRC 16205</strain>
    </source>
</reference>
<feature type="chain" id="PRO_5021944320" evidence="2">
    <location>
        <begin position="23"/>
        <end position="240"/>
    </location>
</feature>
<evidence type="ECO:0000313" key="5">
    <source>
        <dbReference type="Proteomes" id="UP000321685"/>
    </source>
</evidence>
<dbReference type="EMBL" id="BJVJ01000076">
    <property type="protein sequence ID" value="GEL26139.1"/>
    <property type="molecule type" value="Genomic_DNA"/>
</dbReference>
<keyword evidence="5" id="KW-1185">Reference proteome</keyword>
<feature type="region of interest" description="Disordered" evidence="1">
    <location>
        <begin position="27"/>
        <end position="48"/>
    </location>
</feature>
<organism evidence="4 5">
    <name type="scientific">Pseudonocardia sulfidoxydans NBRC 16205</name>
    <dbReference type="NCBI Taxonomy" id="1223511"/>
    <lineage>
        <taxon>Bacteria</taxon>
        <taxon>Bacillati</taxon>
        <taxon>Actinomycetota</taxon>
        <taxon>Actinomycetes</taxon>
        <taxon>Pseudonocardiales</taxon>
        <taxon>Pseudonocardiaceae</taxon>
        <taxon>Pseudonocardia</taxon>
    </lineage>
</organism>
<feature type="domain" description="DUF4097" evidence="3">
    <location>
        <begin position="126"/>
        <end position="216"/>
    </location>
</feature>
<proteinExistence type="predicted"/>
<dbReference type="InterPro" id="IPR025164">
    <property type="entry name" value="Toastrack_DUF4097"/>
</dbReference>
<feature type="region of interest" description="Disordered" evidence="1">
    <location>
        <begin position="212"/>
        <end position="240"/>
    </location>
</feature>
<evidence type="ECO:0000313" key="4">
    <source>
        <dbReference type="EMBL" id="GEL26139.1"/>
    </source>
</evidence>
<dbReference type="OrthoDB" id="3573524at2"/>
<accession>A0A511DMU9</accession>
<dbReference type="Gene3D" id="2.160.20.120">
    <property type="match status" value="1"/>
</dbReference>
<dbReference type="AlphaFoldDB" id="A0A511DMU9"/>
<name>A0A511DMU9_9PSEU</name>
<dbReference type="Proteomes" id="UP000321685">
    <property type="component" value="Unassembled WGS sequence"/>
</dbReference>
<keyword evidence="2" id="KW-0732">Signal</keyword>
<evidence type="ECO:0000256" key="1">
    <source>
        <dbReference type="SAM" id="MobiDB-lite"/>
    </source>
</evidence>